<dbReference type="PANTHER" id="PTHR33204:SF18">
    <property type="entry name" value="TRANSCRIPTIONAL REGULATORY PROTEIN"/>
    <property type="match status" value="1"/>
</dbReference>
<evidence type="ECO:0000256" key="1">
    <source>
        <dbReference type="ARBA" id="ARBA00023015"/>
    </source>
</evidence>
<evidence type="ECO:0000259" key="4">
    <source>
        <dbReference type="Pfam" id="PF01638"/>
    </source>
</evidence>
<keyword evidence="1" id="KW-0805">Transcription regulation</keyword>
<gene>
    <name evidence="5" type="ORF">SAMN02927928_1818</name>
</gene>
<proteinExistence type="predicted"/>
<evidence type="ECO:0000256" key="3">
    <source>
        <dbReference type="ARBA" id="ARBA00023163"/>
    </source>
</evidence>
<dbReference type="GO" id="GO:0003677">
    <property type="term" value="F:DNA binding"/>
    <property type="evidence" value="ECO:0007669"/>
    <property type="project" value="UniProtKB-KW"/>
</dbReference>
<reference evidence="6" key="1">
    <citation type="submission" date="2016-10" db="EMBL/GenBank/DDBJ databases">
        <authorList>
            <person name="Varghese N."/>
            <person name="Submissions S."/>
        </authorList>
    </citation>
    <scope>NUCLEOTIDE SEQUENCE [LARGE SCALE GENOMIC DNA]</scope>
    <source>
        <strain evidence="6">CGMCC 1.3431</strain>
    </source>
</reference>
<dbReference type="InterPro" id="IPR036390">
    <property type="entry name" value="WH_DNA-bd_sf"/>
</dbReference>
<keyword evidence="3" id="KW-0804">Transcription</keyword>
<dbReference type="STRING" id="260084.SAMN02927928_1818"/>
<protein>
    <submittedName>
        <fullName evidence="5">Transcriptional regulator, HxlR family</fullName>
    </submittedName>
</protein>
<dbReference type="SUPFAM" id="SSF46785">
    <property type="entry name" value="Winged helix' DNA-binding domain"/>
    <property type="match status" value="1"/>
</dbReference>
<sequence>MGRSADYSKQRCAIAASLEIVGEPWTLLIIRDAFDGLCRFEQWQEALGLARNVLAARLKHLVAHGIFEQRLYCERPRRYEYILTQKGRELRPMIVFMSDWGARHVYGEEKPVTEFIHEACGHSLSPVAHCAHCEQRVQMTDLFSQQNPDAKSIGELNRARLVAEEID</sequence>
<organism evidence="5 6">
    <name type="scientific">Asticcacaulis taihuensis</name>
    <dbReference type="NCBI Taxonomy" id="260084"/>
    <lineage>
        <taxon>Bacteria</taxon>
        <taxon>Pseudomonadati</taxon>
        <taxon>Pseudomonadota</taxon>
        <taxon>Alphaproteobacteria</taxon>
        <taxon>Caulobacterales</taxon>
        <taxon>Caulobacteraceae</taxon>
        <taxon>Asticcacaulis</taxon>
    </lineage>
</organism>
<dbReference type="InterPro" id="IPR036388">
    <property type="entry name" value="WH-like_DNA-bd_sf"/>
</dbReference>
<dbReference type="EMBL" id="FMTS01000002">
    <property type="protein sequence ID" value="SCW55012.1"/>
    <property type="molecule type" value="Genomic_DNA"/>
</dbReference>
<dbReference type="Pfam" id="PF01638">
    <property type="entry name" value="HxlR"/>
    <property type="match status" value="1"/>
</dbReference>
<dbReference type="Proteomes" id="UP000199150">
    <property type="component" value="Unassembled WGS sequence"/>
</dbReference>
<evidence type="ECO:0000313" key="5">
    <source>
        <dbReference type="EMBL" id="SCW55012.1"/>
    </source>
</evidence>
<evidence type="ECO:0000313" key="6">
    <source>
        <dbReference type="Proteomes" id="UP000199150"/>
    </source>
</evidence>
<dbReference type="PANTHER" id="PTHR33204">
    <property type="entry name" value="TRANSCRIPTIONAL REGULATOR, MARR FAMILY"/>
    <property type="match status" value="1"/>
</dbReference>
<dbReference type="InterPro" id="IPR002577">
    <property type="entry name" value="HTH_HxlR"/>
</dbReference>
<accession>A0A1G4RDL9</accession>
<dbReference type="RefSeq" id="WP_090646699.1">
    <property type="nucleotide sequence ID" value="NZ_CBCRYE010000004.1"/>
</dbReference>
<name>A0A1G4RDL9_9CAUL</name>
<keyword evidence="6" id="KW-1185">Reference proteome</keyword>
<dbReference type="Gene3D" id="1.10.10.10">
    <property type="entry name" value="Winged helix-like DNA-binding domain superfamily/Winged helix DNA-binding domain"/>
    <property type="match status" value="1"/>
</dbReference>
<dbReference type="AlphaFoldDB" id="A0A1G4RDL9"/>
<dbReference type="OrthoDB" id="9782219at2"/>
<keyword evidence="2" id="KW-0238">DNA-binding</keyword>
<feature type="domain" description="HTH hxlR-type" evidence="4">
    <location>
        <begin position="20"/>
        <end position="105"/>
    </location>
</feature>
<evidence type="ECO:0000256" key="2">
    <source>
        <dbReference type="ARBA" id="ARBA00023125"/>
    </source>
</evidence>